<keyword evidence="3" id="KW-1185">Reference proteome</keyword>
<dbReference type="KEGG" id="lvs:LOKVESSMR4R_03877"/>
<dbReference type="OrthoDB" id="9791785at2"/>
<protein>
    <recommendedName>
        <fullName evidence="4">Lipoprotein</fullName>
    </recommendedName>
</protein>
<feature type="signal peptide" evidence="1">
    <location>
        <begin position="1"/>
        <end position="18"/>
    </location>
</feature>
<feature type="chain" id="PRO_5012778858" description="Lipoprotein" evidence="1">
    <location>
        <begin position="19"/>
        <end position="146"/>
    </location>
</feature>
<accession>A0A1Y0EIL8</accession>
<organism evidence="2 3">
    <name type="scientific">Yoonia vestfoldensis</name>
    <dbReference type="NCBI Taxonomy" id="245188"/>
    <lineage>
        <taxon>Bacteria</taxon>
        <taxon>Pseudomonadati</taxon>
        <taxon>Pseudomonadota</taxon>
        <taxon>Alphaproteobacteria</taxon>
        <taxon>Rhodobacterales</taxon>
        <taxon>Paracoccaceae</taxon>
        <taxon>Yoonia</taxon>
    </lineage>
</organism>
<evidence type="ECO:0000313" key="2">
    <source>
        <dbReference type="EMBL" id="ARU03142.1"/>
    </source>
</evidence>
<evidence type="ECO:0008006" key="4">
    <source>
        <dbReference type="Google" id="ProtNLM"/>
    </source>
</evidence>
<reference evidence="2 3" key="1">
    <citation type="submission" date="2017-05" db="EMBL/GenBank/DDBJ databases">
        <title>Genome Sequence of Loktanella vestfoldensis Strain SMR4r Isolated from a Culture of the Diatom Skeletonema marinoi.</title>
        <authorList>
            <person name="Topel M."/>
            <person name="Pinder M.I.M."/>
            <person name="Johansson O.N."/>
            <person name="Kourtchenko O."/>
            <person name="Godhe A."/>
            <person name="Clarke A.K."/>
        </authorList>
    </citation>
    <scope>NUCLEOTIDE SEQUENCE [LARGE SCALE GENOMIC DNA]</scope>
    <source>
        <strain evidence="2 3">SMR4r</strain>
    </source>
</reference>
<evidence type="ECO:0000256" key="1">
    <source>
        <dbReference type="SAM" id="SignalP"/>
    </source>
</evidence>
<sequence length="146" mass="16076">MRLRFFATAALTIATLSACTTNFQSFDSAEPRLTPVQECAIGYDLAQQIYRHIELSETVIIAPPKQTNCEAYALKYLQQAGFRIDDRETKGGFDVALSTVDHFGVRATATVGERITIARTYELAETGVYAASNISVMQLPSYAALR</sequence>
<evidence type="ECO:0000313" key="3">
    <source>
        <dbReference type="Proteomes" id="UP000195273"/>
    </source>
</evidence>
<dbReference type="Proteomes" id="UP000195273">
    <property type="component" value="Chromosome"/>
</dbReference>
<name>A0A1Y0EIL8_9RHOB</name>
<keyword evidence="1" id="KW-0732">Signal</keyword>
<dbReference type="RefSeq" id="WP_157898292.1">
    <property type="nucleotide sequence ID" value="NZ_CP021431.1"/>
</dbReference>
<dbReference type="EMBL" id="CP021431">
    <property type="protein sequence ID" value="ARU03142.1"/>
    <property type="molecule type" value="Genomic_DNA"/>
</dbReference>
<gene>
    <name evidence="2" type="ORF">LOKVESSMR4R_03877</name>
</gene>
<dbReference type="PROSITE" id="PS51257">
    <property type="entry name" value="PROKAR_LIPOPROTEIN"/>
    <property type="match status" value="1"/>
</dbReference>
<proteinExistence type="predicted"/>
<dbReference type="AlphaFoldDB" id="A0A1Y0EIL8"/>